<evidence type="ECO:0000313" key="1">
    <source>
        <dbReference type="EMBL" id="PVG81902.1"/>
    </source>
</evidence>
<sequence length="167" mass="17578">MPLVALGALVLGAAAGAGAVLWSQDQPERAPFRGDEHAVELMLLDVAPGRTPEGSASASTLEIEAGLLLSGVVTSTVVGIDPPRGGLEVRAPALPVTVSPRARYQSIELELVIDDCEAATGWTPGDRSFTITWRDEHGRVHLDRAGDFDPATGRALARHVHALCEDE</sequence>
<keyword evidence="2" id="KW-1185">Reference proteome</keyword>
<proteinExistence type="predicted"/>
<organism evidence="1 2">
    <name type="scientific">Nocardioides gansuensis</name>
    <dbReference type="NCBI Taxonomy" id="2138300"/>
    <lineage>
        <taxon>Bacteria</taxon>
        <taxon>Bacillati</taxon>
        <taxon>Actinomycetota</taxon>
        <taxon>Actinomycetes</taxon>
        <taxon>Propionibacteriales</taxon>
        <taxon>Nocardioidaceae</taxon>
        <taxon>Nocardioides</taxon>
    </lineage>
</organism>
<comment type="caution">
    <text evidence="1">The sequence shown here is derived from an EMBL/GenBank/DDBJ whole genome shotgun (WGS) entry which is preliminary data.</text>
</comment>
<evidence type="ECO:0000313" key="2">
    <source>
        <dbReference type="Proteomes" id="UP000246018"/>
    </source>
</evidence>
<accession>A0A2T8F859</accession>
<dbReference type="Proteomes" id="UP000246018">
    <property type="component" value="Unassembled WGS sequence"/>
</dbReference>
<name>A0A2T8F859_9ACTN</name>
<dbReference type="AlphaFoldDB" id="A0A2T8F859"/>
<dbReference type="EMBL" id="QDGZ01000006">
    <property type="protein sequence ID" value="PVG81902.1"/>
    <property type="molecule type" value="Genomic_DNA"/>
</dbReference>
<protein>
    <submittedName>
        <fullName evidence="1">Uncharacterized protein</fullName>
    </submittedName>
</protein>
<gene>
    <name evidence="1" type="ORF">DDE18_14415</name>
</gene>
<reference evidence="1 2" key="1">
    <citation type="submission" date="2018-04" db="EMBL/GenBank/DDBJ databases">
        <title>Genome of Nocardioides gansuensis WSJ-1.</title>
        <authorList>
            <person name="Wu S."/>
            <person name="Wang G."/>
        </authorList>
    </citation>
    <scope>NUCLEOTIDE SEQUENCE [LARGE SCALE GENOMIC DNA]</scope>
    <source>
        <strain evidence="1 2">WSJ-1</strain>
    </source>
</reference>